<reference evidence="2 3" key="1">
    <citation type="submission" date="2015-07" db="EMBL/GenBank/DDBJ databases">
        <title>High-quality genome of monoxenous trypanosomatid Leptomonas pyrrhocoris.</title>
        <authorList>
            <person name="Flegontov P."/>
            <person name="Butenko A."/>
            <person name="Firsov S."/>
            <person name="Vlcek C."/>
            <person name="Logacheva M.D."/>
            <person name="Field M."/>
            <person name="Filatov D."/>
            <person name="Flegontova O."/>
            <person name="Gerasimov E."/>
            <person name="Jackson A.P."/>
            <person name="Kelly S."/>
            <person name="Opperdoes F."/>
            <person name="O'Reilly A."/>
            <person name="Votypka J."/>
            <person name="Yurchenko V."/>
            <person name="Lukes J."/>
        </authorList>
    </citation>
    <scope>NUCLEOTIDE SEQUENCE [LARGE SCALE GENOMIC DNA]</scope>
    <source>
        <strain evidence="2">H10</strain>
    </source>
</reference>
<feature type="compositionally biased region" description="Polar residues" evidence="1">
    <location>
        <begin position="476"/>
        <end position="488"/>
    </location>
</feature>
<evidence type="ECO:0000313" key="2">
    <source>
        <dbReference type="EMBL" id="KPA78736.1"/>
    </source>
</evidence>
<feature type="region of interest" description="Disordered" evidence="1">
    <location>
        <begin position="467"/>
        <end position="507"/>
    </location>
</feature>
<dbReference type="EMBL" id="LGTL01000012">
    <property type="protein sequence ID" value="KPA78736.1"/>
    <property type="molecule type" value="Genomic_DNA"/>
</dbReference>
<feature type="region of interest" description="Disordered" evidence="1">
    <location>
        <begin position="26"/>
        <end position="74"/>
    </location>
</feature>
<feature type="region of interest" description="Disordered" evidence="1">
    <location>
        <begin position="583"/>
        <end position="649"/>
    </location>
</feature>
<keyword evidence="3" id="KW-1185">Reference proteome</keyword>
<evidence type="ECO:0000313" key="3">
    <source>
        <dbReference type="Proteomes" id="UP000037923"/>
    </source>
</evidence>
<accession>A0A0M9FYY2</accession>
<dbReference type="RefSeq" id="XP_015657175.1">
    <property type="nucleotide sequence ID" value="XM_015804041.1"/>
</dbReference>
<comment type="caution">
    <text evidence="2">The sequence shown here is derived from an EMBL/GenBank/DDBJ whole genome shotgun (WGS) entry which is preliminary data.</text>
</comment>
<feature type="compositionally biased region" description="Polar residues" evidence="1">
    <location>
        <begin position="730"/>
        <end position="745"/>
    </location>
</feature>
<feature type="compositionally biased region" description="Basic residues" evidence="1">
    <location>
        <begin position="829"/>
        <end position="840"/>
    </location>
</feature>
<feature type="compositionally biased region" description="Basic residues" evidence="1">
    <location>
        <begin position="362"/>
        <end position="377"/>
    </location>
</feature>
<dbReference type="OrthoDB" id="265592at2759"/>
<evidence type="ECO:0000256" key="1">
    <source>
        <dbReference type="SAM" id="MobiDB-lite"/>
    </source>
</evidence>
<feature type="region of interest" description="Disordered" evidence="1">
    <location>
        <begin position="808"/>
        <end position="840"/>
    </location>
</feature>
<dbReference type="VEuPathDB" id="TriTrypDB:LpyrH10_12_0360"/>
<proteinExistence type="predicted"/>
<feature type="compositionally biased region" description="Pro residues" evidence="1">
    <location>
        <begin position="591"/>
        <end position="602"/>
    </location>
</feature>
<dbReference type="AlphaFoldDB" id="A0A0M9FYY2"/>
<feature type="region of interest" description="Disordered" evidence="1">
    <location>
        <begin position="189"/>
        <end position="231"/>
    </location>
</feature>
<feature type="compositionally biased region" description="Polar residues" evidence="1">
    <location>
        <begin position="697"/>
        <end position="706"/>
    </location>
</feature>
<feature type="region of interest" description="Disordered" evidence="1">
    <location>
        <begin position="673"/>
        <end position="706"/>
    </location>
</feature>
<dbReference type="OMA" id="FDFEYEP"/>
<protein>
    <submittedName>
        <fullName evidence="2">Uncharacterized protein</fullName>
    </submittedName>
</protein>
<feature type="region of interest" description="Disordered" evidence="1">
    <location>
        <begin position="730"/>
        <end position="760"/>
    </location>
</feature>
<feature type="compositionally biased region" description="Low complexity" evidence="1">
    <location>
        <begin position="676"/>
        <end position="696"/>
    </location>
</feature>
<feature type="compositionally biased region" description="Low complexity" evidence="1">
    <location>
        <begin position="53"/>
        <end position="74"/>
    </location>
</feature>
<feature type="region of interest" description="Disordered" evidence="1">
    <location>
        <begin position="106"/>
        <end position="139"/>
    </location>
</feature>
<feature type="region of interest" description="Disordered" evidence="1">
    <location>
        <begin position="329"/>
        <end position="437"/>
    </location>
</feature>
<name>A0A0M9FYY2_LEPPY</name>
<dbReference type="GeneID" id="26906148"/>
<feature type="compositionally biased region" description="Low complexity" evidence="1">
    <location>
        <begin position="383"/>
        <end position="395"/>
    </location>
</feature>
<feature type="compositionally biased region" description="Basic and acidic residues" evidence="1">
    <location>
        <begin position="606"/>
        <end position="616"/>
    </location>
</feature>
<dbReference type="Proteomes" id="UP000037923">
    <property type="component" value="Unassembled WGS sequence"/>
</dbReference>
<organism evidence="2 3">
    <name type="scientific">Leptomonas pyrrhocoris</name>
    <name type="common">Firebug parasite</name>
    <dbReference type="NCBI Taxonomy" id="157538"/>
    <lineage>
        <taxon>Eukaryota</taxon>
        <taxon>Discoba</taxon>
        <taxon>Euglenozoa</taxon>
        <taxon>Kinetoplastea</taxon>
        <taxon>Metakinetoplastina</taxon>
        <taxon>Trypanosomatida</taxon>
        <taxon>Trypanosomatidae</taxon>
        <taxon>Leishmaniinae</taxon>
        <taxon>Leptomonas</taxon>
    </lineage>
</organism>
<gene>
    <name evidence="2" type="ORF">ABB37_05858</name>
</gene>
<sequence>MSTLSPDGVAFSIFVSNKRRYVVPVNAQGEQLGPPLPFRNANRRKRKGYGPGSSNTSLTEETSSPSTSPLADAAASLEAISASLSSDSSHSSPSRSGRLHLSRSVSFLDKSTAGPTYTEPIDSRANKEGAPPSILQKKSSFRITLRPLFDFEYEPPHQPRDDKKAEAGAKTKVEAATEEDAVVTTIPLHVPESGPHLPSLSPPISVPEDWERPRSPPSPLAPHRKSDPGMRFVRGSNVAAAAMPARAPPPASAYEITKPIPETFSFLTTTWRAEEAAGELTKPAPPVPKPQEYAPSPSKDAVVLACTTMSSPPPDYLSRLMPQSSLPRALKSETKAAAPVSLTPEPQTSVKRVAPTATATHAPRHRYYRHSTRHHTVKEKDAPPSQSATAAASEPKTTQRKEDVNMQGADREEEEKVEGRQREDNAISPAEQKNTLVNVFPSQKPEVYEFDSPASHSSNFHFPSTAKVAAAAKSNEAYSTISPSNSAGRHSASPRLGGSPDLGETQLNSAFGIYEEVSVSPTKAIVSPSAQSNEDHSVAYRYRSPKLLTPKMAVFPARKTLPTTTAAPDAHGGEEYRCAYQSPPLDAVTPTLPPPPPPPSATPTPRHHDYEIRDPYTAEDAVSRSSLLDTTLPPKAKRLPRRIPERKPSSDSFVLPLLLSIPSLVSLVRRGTPPRSVSLASSRNNNSASPAGSSLLRTSSPADSSCSYEYGSMPTLSDTLSGYEGVESISVESHTGSNSKTSTMYSSGSKRRQSSSRSLWSKMVRRLRMPLISKSSDEEVTPMQQLNRYRSRRALANSRGYGELRVEEVWSGESSLSSVETEGPADPLRRHRRAKKSNIS</sequence>